<dbReference type="SUPFAM" id="SSF52777">
    <property type="entry name" value="CoA-dependent acyltransferases"/>
    <property type="match status" value="4"/>
</dbReference>
<dbReference type="SMART" id="SM00823">
    <property type="entry name" value="PKS_PP"/>
    <property type="match status" value="1"/>
</dbReference>
<proteinExistence type="inferred from homology"/>
<dbReference type="InterPro" id="IPR036736">
    <property type="entry name" value="ACP-like_sf"/>
</dbReference>
<dbReference type="Pfam" id="PF00550">
    <property type="entry name" value="PP-binding"/>
    <property type="match status" value="2"/>
</dbReference>
<comment type="similarity">
    <text evidence="4">Belongs to the NRP synthetase family.</text>
</comment>
<dbReference type="PROSITE" id="PS00455">
    <property type="entry name" value="AMP_BINDING"/>
    <property type="match status" value="1"/>
</dbReference>
<keyword evidence="2" id="KW-0597">Phosphoprotein</keyword>
<evidence type="ECO:0000313" key="6">
    <source>
        <dbReference type="EMBL" id="KAF2276642.1"/>
    </source>
</evidence>
<dbReference type="EMBL" id="ML986492">
    <property type="protein sequence ID" value="KAF2276642.1"/>
    <property type="molecule type" value="Genomic_DNA"/>
</dbReference>
<dbReference type="SUPFAM" id="SSF56801">
    <property type="entry name" value="Acetyl-CoA synthetase-like"/>
    <property type="match status" value="1"/>
</dbReference>
<dbReference type="GO" id="GO:0005737">
    <property type="term" value="C:cytoplasm"/>
    <property type="evidence" value="ECO:0007669"/>
    <property type="project" value="TreeGrafter"/>
</dbReference>
<dbReference type="GO" id="GO:0016874">
    <property type="term" value="F:ligase activity"/>
    <property type="evidence" value="ECO:0007669"/>
    <property type="project" value="UniProtKB-KW"/>
</dbReference>
<dbReference type="Gene3D" id="3.30.559.30">
    <property type="entry name" value="Nonribosomal peptide synthetase, condensation domain"/>
    <property type="match status" value="2"/>
</dbReference>
<dbReference type="GO" id="GO:0031177">
    <property type="term" value="F:phosphopantetheine binding"/>
    <property type="evidence" value="ECO:0007669"/>
    <property type="project" value="InterPro"/>
</dbReference>
<reference evidence="6" key="1">
    <citation type="journal article" date="2020" name="Stud. Mycol.">
        <title>101 Dothideomycetes genomes: a test case for predicting lifestyles and emergence of pathogens.</title>
        <authorList>
            <person name="Haridas S."/>
            <person name="Albert R."/>
            <person name="Binder M."/>
            <person name="Bloem J."/>
            <person name="Labutti K."/>
            <person name="Salamov A."/>
            <person name="Andreopoulos B."/>
            <person name="Baker S."/>
            <person name="Barry K."/>
            <person name="Bills G."/>
            <person name="Bluhm B."/>
            <person name="Cannon C."/>
            <person name="Castanera R."/>
            <person name="Culley D."/>
            <person name="Daum C."/>
            <person name="Ezra D."/>
            <person name="Gonzalez J."/>
            <person name="Henrissat B."/>
            <person name="Kuo A."/>
            <person name="Liang C."/>
            <person name="Lipzen A."/>
            <person name="Lutzoni F."/>
            <person name="Magnuson J."/>
            <person name="Mondo S."/>
            <person name="Nolan M."/>
            <person name="Ohm R."/>
            <person name="Pangilinan J."/>
            <person name="Park H.-J."/>
            <person name="Ramirez L."/>
            <person name="Alfaro M."/>
            <person name="Sun H."/>
            <person name="Tritt A."/>
            <person name="Yoshinaga Y."/>
            <person name="Zwiers L.-H."/>
            <person name="Turgeon B."/>
            <person name="Goodwin S."/>
            <person name="Spatafora J."/>
            <person name="Crous P."/>
            <person name="Grigoriev I."/>
        </authorList>
    </citation>
    <scope>NUCLEOTIDE SEQUENCE</scope>
    <source>
        <strain evidence="6">CBS 379.55</strain>
    </source>
</reference>
<dbReference type="SUPFAM" id="SSF47336">
    <property type="entry name" value="ACP-like"/>
    <property type="match status" value="2"/>
</dbReference>
<evidence type="ECO:0000256" key="1">
    <source>
        <dbReference type="ARBA" id="ARBA00022450"/>
    </source>
</evidence>
<dbReference type="InterPro" id="IPR000873">
    <property type="entry name" value="AMP-dep_synth/lig_dom"/>
</dbReference>
<dbReference type="Gene3D" id="1.10.1200.10">
    <property type="entry name" value="ACP-like"/>
    <property type="match status" value="1"/>
</dbReference>
<dbReference type="GO" id="GO:0043041">
    <property type="term" value="P:amino acid activation for nonribosomal peptide biosynthetic process"/>
    <property type="evidence" value="ECO:0007669"/>
    <property type="project" value="TreeGrafter"/>
</dbReference>
<evidence type="ECO:0000256" key="2">
    <source>
        <dbReference type="ARBA" id="ARBA00022553"/>
    </source>
</evidence>
<feature type="domain" description="Carrier" evidence="5">
    <location>
        <begin position="1062"/>
        <end position="1140"/>
    </location>
</feature>
<dbReference type="GO" id="GO:0044550">
    <property type="term" value="P:secondary metabolite biosynthetic process"/>
    <property type="evidence" value="ECO:0007669"/>
    <property type="project" value="TreeGrafter"/>
</dbReference>
<dbReference type="Gene3D" id="3.40.50.12780">
    <property type="entry name" value="N-terminal domain of ligase-like"/>
    <property type="match status" value="1"/>
</dbReference>
<dbReference type="InterPro" id="IPR023213">
    <property type="entry name" value="CAT-like_dom_sf"/>
</dbReference>
<dbReference type="InterPro" id="IPR001242">
    <property type="entry name" value="Condensation_dom"/>
</dbReference>
<evidence type="ECO:0000256" key="4">
    <source>
        <dbReference type="ARBA" id="ARBA00029454"/>
    </source>
</evidence>
<dbReference type="InterPro" id="IPR042099">
    <property type="entry name" value="ANL_N_sf"/>
</dbReference>
<dbReference type="RefSeq" id="XP_033654181.1">
    <property type="nucleotide sequence ID" value="XM_033798263.1"/>
</dbReference>
<accession>A0A6A6JJK0</accession>
<dbReference type="GeneID" id="54551438"/>
<evidence type="ECO:0000313" key="7">
    <source>
        <dbReference type="Proteomes" id="UP000800097"/>
    </source>
</evidence>
<sequence>MSSRTMTPGEAWITRLCSSLHICVVQEVALALNIPMLKIDFNSSFIENGGDSLSSLNLQSSLRNLGIYVTFETILTAKSILELVHSVTSSRRHVPIDGGPWEYPNRTGNKRRPSVSSTCIDVRHRKRIRRASSSASTGGQQYPMTELQLAFIHSRISYPERNVILYQEVHKTGNIPALREAWKKVLKSEPIFRMRFEINESGGFMIQEENAKFDWEEIIVDSTEMLEQQTAGNADDLDEQDGLLLNRFKVVTFRERSYVIWRVHHALIDGHSQALLQEKLQKALTGQKIVSGPSFGEFALQLRALQERCKDIGKSYWSKQHQEHPAATSELLLPAPTPSSIDRSKHVQEFVRFNIDLPELSLFCKHIGITLSSVYSAAWALTISQFMDSDDVSFGSALCGRTLPIPGAESIVGPTINTLPVFIRIDRTVSVMDWLRYVLEQLAQLTSFQWTTSEHGVSRKFSTALNVQLAHPELCRTQYDPIEHPLGIVLSDVPLHVDIASNGSIQIGYHTTSYSSAQVEIIAETFRNALQVLQRPSVSMSECLGRVLPRTQATMLSRFGNWEAATTREDFYNEDLVSLFTKAVAACPEEIAVSRGSRQLTYQELDRKSSIVSERLRQYVHEGDVVCVHADRSLEWIIAIYGILKAEAVYCPFAEDMPSAVRDMNFQTAKARVFLTPTENTKQAKPESCEVCLSVEEIFSVGGPSAEAESRLTTSRRRPNSPAYLCFTSGSTGKPKGVLCRHRGLVAFQSDPEVRLFSRPKRKIAQVMSPNFDGSIHEIFSALSYGAELVLKDAFDPFGHIRSADSVILTPSVAKAMNPDDYPRLETVYLVGEAVPQKVCDDWASKKILYNMYGPTEATCGATIKRLYKGQPVTLGVPNVSTRIYILNKEKRLVPPGTIGEIYLAGVQVALGYVGRPAETKARFLTDTILPATCEYMYRTGDRGFWSESGQLIFLGRSDRQIKLRGFRVDLDDLEIRMLEAGCQVKAVAVAAQDDHLIAQVQPADIDLVAFKEALRKHIPPYAMPRHISAVDAFPLTAVGKLDYKKVISQASSPEESNSEERPLDHTERIIVMAVRDILGFPTEADVNLDASFADLGGHSIFYLQLSHRLAKILKRPVPLQLLLETPSLRALSTALRCSDANDDFHYRVPSHPLGEHGVSPIEKDWCEKHRVGSSSSFNVTFASRLDESVKIGRLKTSWDHVLRRHRILSSTYDLTTSTKALIFTGLRREYFPTPPTAEIVPTIDIDREINIAFDLHRDYLIKVLISPKCMLVVISHILCDYTTLKLLLHEVAETYEDRPLPVVRKEYSQVQVPIRPSPGKLAFWANYLSGAEQSLDLGFCSKPRATWAGTSRFGKIPMNTHRLLRTFATRHQVTMHQVALGAVAMAFTHHAKICDITLGAPYLNRHSEEEQNVVGLFLEPLPVRIYHDPTGSGTFIQSVKTASRAALSNAVPWHHLLSHLGINPAFPNHPIFEVMVTFHDVHDSVEFTLPGSKPIETWAQGAKFKLMAEFTARSDGALSLRLEYSTECFNEDEIRKVERLIRLALTGLAANEGFDDVRMRLRNAA</sequence>
<dbReference type="Proteomes" id="UP000800097">
    <property type="component" value="Unassembled WGS sequence"/>
</dbReference>
<dbReference type="PANTHER" id="PTHR45527">
    <property type="entry name" value="NONRIBOSOMAL PEPTIDE SYNTHETASE"/>
    <property type="match status" value="1"/>
</dbReference>
<gene>
    <name evidence="6" type="ORF">EI97DRAFT_432883</name>
</gene>
<dbReference type="Pfam" id="PF00668">
    <property type="entry name" value="Condensation"/>
    <property type="match status" value="2"/>
</dbReference>
<dbReference type="Pfam" id="PF00501">
    <property type="entry name" value="AMP-binding"/>
    <property type="match status" value="1"/>
</dbReference>
<dbReference type="InterPro" id="IPR020806">
    <property type="entry name" value="PKS_PP-bd"/>
</dbReference>
<keyword evidence="1" id="KW-0596">Phosphopantetheine</keyword>
<evidence type="ECO:0000256" key="3">
    <source>
        <dbReference type="ARBA" id="ARBA00022598"/>
    </source>
</evidence>
<dbReference type="InterPro" id="IPR009081">
    <property type="entry name" value="PP-bd_ACP"/>
</dbReference>
<dbReference type="Gene3D" id="3.30.300.30">
    <property type="match status" value="1"/>
</dbReference>
<evidence type="ECO:0000259" key="5">
    <source>
        <dbReference type="PROSITE" id="PS50075"/>
    </source>
</evidence>
<dbReference type="PANTHER" id="PTHR45527:SF11">
    <property type="entry name" value="NONRIBOSOMAL PEPTIDE SYNTHETASE 5"/>
    <property type="match status" value="1"/>
</dbReference>
<dbReference type="InterPro" id="IPR045851">
    <property type="entry name" value="AMP-bd_C_sf"/>
</dbReference>
<keyword evidence="3" id="KW-0436">Ligase</keyword>
<organism evidence="6 7">
    <name type="scientific">Westerdykella ornata</name>
    <dbReference type="NCBI Taxonomy" id="318751"/>
    <lineage>
        <taxon>Eukaryota</taxon>
        <taxon>Fungi</taxon>
        <taxon>Dikarya</taxon>
        <taxon>Ascomycota</taxon>
        <taxon>Pezizomycotina</taxon>
        <taxon>Dothideomycetes</taxon>
        <taxon>Pleosporomycetidae</taxon>
        <taxon>Pleosporales</taxon>
        <taxon>Sporormiaceae</taxon>
        <taxon>Westerdykella</taxon>
    </lineage>
</organism>
<keyword evidence="7" id="KW-1185">Reference proteome</keyword>
<dbReference type="Gene3D" id="3.30.559.10">
    <property type="entry name" value="Chloramphenicol acetyltransferase-like domain"/>
    <property type="match status" value="2"/>
</dbReference>
<dbReference type="InterPro" id="IPR020845">
    <property type="entry name" value="AMP-binding_CS"/>
</dbReference>
<dbReference type="CDD" id="cd19537">
    <property type="entry name" value="C_NRPS-like"/>
    <property type="match status" value="1"/>
</dbReference>
<dbReference type="OrthoDB" id="416786at2759"/>
<name>A0A6A6JJK0_WESOR</name>
<protein>
    <submittedName>
        <fullName evidence="6">Acetyl-CoA synthetase-like protein</fullName>
    </submittedName>
</protein>
<dbReference type="PROSITE" id="PS50075">
    <property type="entry name" value="CARRIER"/>
    <property type="match status" value="1"/>
</dbReference>